<feature type="signal peptide" evidence="1">
    <location>
        <begin position="1"/>
        <end position="22"/>
    </location>
</feature>
<gene>
    <name evidence="2" type="ORF">RSO01_82830</name>
</gene>
<evidence type="ECO:0000256" key="1">
    <source>
        <dbReference type="SAM" id="SignalP"/>
    </source>
</evidence>
<accession>A0A512NQB5</accession>
<comment type="caution">
    <text evidence="2">The sequence shown here is derived from an EMBL/GenBank/DDBJ whole genome shotgun (WGS) entry which is preliminary data.</text>
</comment>
<sequence length="123" mass="12883">MQKYRIAAVILGGLFLASPAMAQSTNLAYATGEPRSETIIFLQKGNVLPPSAAPMVSNAITAARAGKTVHLQGRTDQAEAVKQEMIRDGAPANAIVVAHEPVKALPKVDSVSDAASRTVAIKY</sequence>
<feature type="chain" id="PRO_5021934780" description="OmpA-like domain-containing protein" evidence="1">
    <location>
        <begin position="23"/>
        <end position="123"/>
    </location>
</feature>
<evidence type="ECO:0008006" key="4">
    <source>
        <dbReference type="Google" id="ProtNLM"/>
    </source>
</evidence>
<dbReference type="AlphaFoldDB" id="A0A512NQB5"/>
<proteinExistence type="predicted"/>
<evidence type="ECO:0000313" key="3">
    <source>
        <dbReference type="Proteomes" id="UP000321058"/>
    </source>
</evidence>
<dbReference type="EMBL" id="BKAJ01000201">
    <property type="protein sequence ID" value="GEP61117.1"/>
    <property type="molecule type" value="Genomic_DNA"/>
</dbReference>
<evidence type="ECO:0000313" key="2">
    <source>
        <dbReference type="EMBL" id="GEP61117.1"/>
    </source>
</evidence>
<reference evidence="2 3" key="1">
    <citation type="submission" date="2019-07" db="EMBL/GenBank/DDBJ databases">
        <title>Whole genome shotgun sequence of Reyranella soli NBRC 108950.</title>
        <authorList>
            <person name="Hosoyama A."/>
            <person name="Uohara A."/>
            <person name="Ohji S."/>
            <person name="Ichikawa N."/>
        </authorList>
    </citation>
    <scope>NUCLEOTIDE SEQUENCE [LARGE SCALE GENOMIC DNA]</scope>
    <source>
        <strain evidence="2 3">NBRC 108950</strain>
    </source>
</reference>
<keyword evidence="3" id="KW-1185">Reference proteome</keyword>
<dbReference type="Proteomes" id="UP000321058">
    <property type="component" value="Unassembled WGS sequence"/>
</dbReference>
<dbReference type="OrthoDB" id="7375881at2"/>
<name>A0A512NQB5_9HYPH</name>
<dbReference type="RefSeq" id="WP_147156442.1">
    <property type="nucleotide sequence ID" value="NZ_BKAJ01000201.1"/>
</dbReference>
<protein>
    <recommendedName>
        <fullName evidence="4">OmpA-like domain-containing protein</fullName>
    </recommendedName>
</protein>
<organism evidence="2 3">
    <name type="scientific">Reyranella soli</name>
    <dbReference type="NCBI Taxonomy" id="1230389"/>
    <lineage>
        <taxon>Bacteria</taxon>
        <taxon>Pseudomonadati</taxon>
        <taxon>Pseudomonadota</taxon>
        <taxon>Alphaproteobacteria</taxon>
        <taxon>Hyphomicrobiales</taxon>
        <taxon>Reyranellaceae</taxon>
        <taxon>Reyranella</taxon>
    </lineage>
</organism>
<keyword evidence="1" id="KW-0732">Signal</keyword>